<comment type="caution">
    <text evidence="2">The sequence shown here is derived from an EMBL/GenBank/DDBJ whole genome shotgun (WGS) entry which is preliminary data.</text>
</comment>
<gene>
    <name evidence="2" type="ORF">Q2T77_25805</name>
</gene>
<dbReference type="Proteomes" id="UP001169027">
    <property type="component" value="Unassembled WGS sequence"/>
</dbReference>
<sequence>MAAVVLAGGLSAMHATSAEVSPPTSEEAQAAYARFVTSFAGRLYSAGSATLSGGKVAEINEFAHRQPLRGCDERREPGADPFAPADAAPPPVVFNCTWENGERISLTRVANTGVWMVSNDAAAAAGAGMMLVGPLRKEPQVVAIPAAPSKAAPPDAPPDAPAVPAVAATSAPAPTIFTGANMQAMPSPFVPPARAEPVRSSTPAPAIGPMPAPYSAGGR</sequence>
<name>A0ABT8S9V8_9BURK</name>
<keyword evidence="3" id="KW-1185">Reference proteome</keyword>
<accession>A0ABT8S9V8</accession>
<protein>
    <submittedName>
        <fullName evidence="2">Uncharacterized protein</fullName>
    </submittedName>
</protein>
<evidence type="ECO:0000313" key="2">
    <source>
        <dbReference type="EMBL" id="MDO1535705.1"/>
    </source>
</evidence>
<evidence type="ECO:0000256" key="1">
    <source>
        <dbReference type="SAM" id="MobiDB-lite"/>
    </source>
</evidence>
<proteinExistence type="predicted"/>
<dbReference type="EMBL" id="JAUKVY010000021">
    <property type="protein sequence ID" value="MDO1535705.1"/>
    <property type="molecule type" value="Genomic_DNA"/>
</dbReference>
<reference evidence="2" key="1">
    <citation type="submission" date="2023-06" db="EMBL/GenBank/DDBJ databases">
        <authorList>
            <person name="Jiang Y."/>
            <person name="Liu Q."/>
        </authorList>
    </citation>
    <scope>NUCLEOTIDE SEQUENCE</scope>
    <source>
        <strain evidence="2">CGMCC 1.12090</strain>
    </source>
</reference>
<dbReference type="RefSeq" id="WP_301813519.1">
    <property type="nucleotide sequence ID" value="NZ_JAUJZH010000021.1"/>
</dbReference>
<organism evidence="2 3">
    <name type="scientific">Variovorax ginsengisoli</name>
    <dbReference type="NCBI Taxonomy" id="363844"/>
    <lineage>
        <taxon>Bacteria</taxon>
        <taxon>Pseudomonadati</taxon>
        <taxon>Pseudomonadota</taxon>
        <taxon>Betaproteobacteria</taxon>
        <taxon>Burkholderiales</taxon>
        <taxon>Comamonadaceae</taxon>
        <taxon>Variovorax</taxon>
    </lineage>
</organism>
<feature type="region of interest" description="Disordered" evidence="1">
    <location>
        <begin position="180"/>
        <end position="219"/>
    </location>
</feature>
<evidence type="ECO:0000313" key="3">
    <source>
        <dbReference type="Proteomes" id="UP001169027"/>
    </source>
</evidence>